<dbReference type="Proteomes" id="UP000473525">
    <property type="component" value="Unassembled WGS sequence"/>
</dbReference>
<proteinExistence type="predicted"/>
<evidence type="ECO:0000313" key="1">
    <source>
        <dbReference type="EMBL" id="MVQ49254.1"/>
    </source>
</evidence>
<protein>
    <submittedName>
        <fullName evidence="1">Uncharacterized protein</fullName>
    </submittedName>
</protein>
<dbReference type="GO" id="GO:0030246">
    <property type="term" value="F:carbohydrate binding"/>
    <property type="evidence" value="ECO:0007669"/>
    <property type="project" value="InterPro"/>
</dbReference>
<reference evidence="1 2" key="1">
    <citation type="submission" date="2019-12" db="EMBL/GenBank/DDBJ databases">
        <authorList>
            <person name="Huq M.A."/>
        </authorList>
    </citation>
    <scope>NUCLEOTIDE SEQUENCE [LARGE SCALE GENOMIC DNA]</scope>
    <source>
        <strain evidence="1 2">MAH-18</strain>
    </source>
</reference>
<dbReference type="InterPro" id="IPR013784">
    <property type="entry name" value="Carb-bd-like_fold"/>
</dbReference>
<dbReference type="SUPFAM" id="SSF49452">
    <property type="entry name" value="Starch-binding domain-like"/>
    <property type="match status" value="2"/>
</dbReference>
<dbReference type="Pfam" id="PF13620">
    <property type="entry name" value="CarboxypepD_reg"/>
    <property type="match status" value="1"/>
</dbReference>
<organism evidence="1 2">
    <name type="scientific">Nocardioides agri</name>
    <dbReference type="NCBI Taxonomy" id="2682843"/>
    <lineage>
        <taxon>Bacteria</taxon>
        <taxon>Bacillati</taxon>
        <taxon>Actinomycetota</taxon>
        <taxon>Actinomycetes</taxon>
        <taxon>Propionibacteriales</taxon>
        <taxon>Nocardioidaceae</taxon>
        <taxon>Nocardioides</taxon>
    </lineage>
</organism>
<gene>
    <name evidence="1" type="ORF">GON03_08670</name>
</gene>
<name>A0A6L6XPP7_9ACTN</name>
<evidence type="ECO:0000313" key="2">
    <source>
        <dbReference type="Proteomes" id="UP000473525"/>
    </source>
</evidence>
<dbReference type="EMBL" id="WSEK01000004">
    <property type="protein sequence ID" value="MVQ49254.1"/>
    <property type="molecule type" value="Genomic_DNA"/>
</dbReference>
<comment type="caution">
    <text evidence="1">The sequence shown here is derived from an EMBL/GenBank/DDBJ whole genome shotgun (WGS) entry which is preliminary data.</text>
</comment>
<dbReference type="Gene3D" id="2.60.40.1120">
    <property type="entry name" value="Carboxypeptidase-like, regulatory domain"/>
    <property type="match status" value="1"/>
</dbReference>
<dbReference type="AlphaFoldDB" id="A0A6L6XPP7"/>
<sequence length="414" mass="44189">MLPPTRSRAALLAVVTLLAGLLVVVAPTGAASAVAPTTGTVTGVINFPAKRTQVEVLWFTSGWQFIGRKNAGAGSYAITNLPPGRYWLQFVDQRESYDIGKYAATDVQVSVRAGDTTIRNVTMQRGGYITGTVRTGDGRPAAKATVTAANRQGRSFSTTANSKGQFAIGGLPQSRYSVFTWDRRKRWVAKSTWAGAIRPRQGKDVRIRLDKRAGAMRVLLLSPEGSLTARTQVTVTNRTTGQWWTATARSGSAVFQGLYPGRYTLDFPGAGVWLRATGKPVQRATVRPGRTVIGKVKVTQRGGWITGQAVDAHAPAYPLAKAQVQLYDAYGTKVDETTTATDGTFLLDGQLYTQTGMTVVVNPNPNAGGWTQTTGYCQFQSLQLPGIPVTQGSATALGAVSVQQTADSPCLKVS</sequence>
<dbReference type="RefSeq" id="WP_157341820.1">
    <property type="nucleotide sequence ID" value="NZ_WSEK01000004.1"/>
</dbReference>
<keyword evidence="2" id="KW-1185">Reference proteome</keyword>
<accession>A0A6L6XPP7</accession>